<name>A0A4R2N6Q2_9BURK</name>
<dbReference type="PANTHER" id="PTHR11608">
    <property type="entry name" value="BIFUNCTIONAL PROTEIN PYRR"/>
    <property type="match status" value="1"/>
</dbReference>
<organism evidence="2 3">
    <name type="scientific">Simplicispira metamorpha</name>
    <dbReference type="NCBI Taxonomy" id="80881"/>
    <lineage>
        <taxon>Bacteria</taxon>
        <taxon>Pseudomonadati</taxon>
        <taxon>Pseudomonadota</taxon>
        <taxon>Betaproteobacteria</taxon>
        <taxon>Burkholderiales</taxon>
        <taxon>Comamonadaceae</taxon>
        <taxon>Simplicispira</taxon>
    </lineage>
</organism>
<dbReference type="Gene3D" id="3.40.50.2020">
    <property type="match status" value="1"/>
</dbReference>
<feature type="domain" description="Phosphoribosyltransferase" evidence="1">
    <location>
        <begin position="11"/>
        <end position="166"/>
    </location>
</feature>
<dbReference type="EMBL" id="SLXH01000017">
    <property type="protein sequence ID" value="TCP16600.1"/>
    <property type="molecule type" value="Genomic_DNA"/>
</dbReference>
<dbReference type="OrthoDB" id="8560416at2"/>
<dbReference type="InterPro" id="IPR000836">
    <property type="entry name" value="PRTase_dom"/>
</dbReference>
<dbReference type="InterPro" id="IPR050137">
    <property type="entry name" value="PyrR_bifunctional"/>
</dbReference>
<keyword evidence="2" id="KW-0808">Transferase</keyword>
<sequence>MTAPPGVRTCLYDTPQLGAVMDTMARQLASGLAGSCTPVAVIGVLRRGAPLADRLTALMVQRHGLAIPLRLDLSVKRYADDLTLLYPETRLTEEPRHADLALAGHTLLVVDDVLYTGHSLLRVVEYLARWQPAQIRCAVLVDRGVARLPVHADVLGVRLDVAPSDIIECNVPPYEPTFKVDVLQPHALRDGAPAPP</sequence>
<accession>A0A4R2N6Q2</accession>
<reference evidence="2 3" key="1">
    <citation type="submission" date="2019-03" db="EMBL/GenBank/DDBJ databases">
        <title>Genomic Encyclopedia of Type Strains, Phase IV (KMG-IV): sequencing the most valuable type-strain genomes for metagenomic binning, comparative biology and taxonomic classification.</title>
        <authorList>
            <person name="Goeker M."/>
        </authorList>
    </citation>
    <scope>NUCLEOTIDE SEQUENCE [LARGE SCALE GENOMIC DNA]</scope>
    <source>
        <strain evidence="2 3">DSM 1837</strain>
    </source>
</reference>
<protein>
    <submittedName>
        <fullName evidence="2">Pyrimidine operon attenuation protein/uracil phosphoribosyltransferase</fullName>
    </submittedName>
</protein>
<keyword evidence="2" id="KW-0328">Glycosyltransferase</keyword>
<dbReference type="GO" id="GO:0016757">
    <property type="term" value="F:glycosyltransferase activity"/>
    <property type="evidence" value="ECO:0007669"/>
    <property type="project" value="UniProtKB-KW"/>
</dbReference>
<gene>
    <name evidence="2" type="ORF">EV674_11766</name>
</gene>
<dbReference type="RefSeq" id="WP_119013204.1">
    <property type="nucleotide sequence ID" value="NZ_QXNC01000014.1"/>
</dbReference>
<dbReference type="Proteomes" id="UP000295182">
    <property type="component" value="Unassembled WGS sequence"/>
</dbReference>
<dbReference type="AlphaFoldDB" id="A0A4R2N6Q2"/>
<keyword evidence="3" id="KW-1185">Reference proteome</keyword>
<dbReference type="PANTHER" id="PTHR11608:SF0">
    <property type="entry name" value="BIFUNCTIONAL PROTEIN PYRR"/>
    <property type="match status" value="1"/>
</dbReference>
<evidence type="ECO:0000313" key="3">
    <source>
        <dbReference type="Proteomes" id="UP000295182"/>
    </source>
</evidence>
<dbReference type="CDD" id="cd06223">
    <property type="entry name" value="PRTases_typeI"/>
    <property type="match status" value="1"/>
</dbReference>
<proteinExistence type="predicted"/>
<dbReference type="InterPro" id="IPR029057">
    <property type="entry name" value="PRTase-like"/>
</dbReference>
<dbReference type="SUPFAM" id="SSF53271">
    <property type="entry name" value="PRTase-like"/>
    <property type="match status" value="1"/>
</dbReference>
<evidence type="ECO:0000313" key="2">
    <source>
        <dbReference type="EMBL" id="TCP16600.1"/>
    </source>
</evidence>
<evidence type="ECO:0000259" key="1">
    <source>
        <dbReference type="Pfam" id="PF00156"/>
    </source>
</evidence>
<comment type="caution">
    <text evidence="2">The sequence shown here is derived from an EMBL/GenBank/DDBJ whole genome shotgun (WGS) entry which is preliminary data.</text>
</comment>
<dbReference type="Pfam" id="PF00156">
    <property type="entry name" value="Pribosyltran"/>
    <property type="match status" value="1"/>
</dbReference>